<sequence length="282" mass="32271">MFSVIIPTYNRLSVLPQAIGSVVNQVFHDWELIIVDDGSTDNTFEFIDSLNKSRIVVIRQNNLGVCVARNAGSKVAKGNYLIFLDSDDQLLPNALEDFKNAIFSQNSSDLILAGYLRRNLENENYIYSSPVNSYSAPLSGTFAIKKEIFIGLGGYDENIKFGENTEFFHRFNLSGFTNCVIDSYTLIYNDHFLGGSKNLLNSTHSLIYMLNKHNDTLSEKVKFLYHQILGVNFIRFRHFSKARFHLKKAFFIKPTRFDTLGRLVISLFPFIAKKLYSREVEL</sequence>
<evidence type="ECO:0000313" key="2">
    <source>
        <dbReference type="EMBL" id="MBB6327823.1"/>
    </source>
</evidence>
<dbReference type="EMBL" id="JACIJO010000003">
    <property type="protein sequence ID" value="MBB6327823.1"/>
    <property type="molecule type" value="Genomic_DNA"/>
</dbReference>
<dbReference type="PANTHER" id="PTHR22916">
    <property type="entry name" value="GLYCOSYLTRANSFERASE"/>
    <property type="match status" value="1"/>
</dbReference>
<dbReference type="RefSeq" id="WP_184496578.1">
    <property type="nucleotide sequence ID" value="NZ_JACIJO010000003.1"/>
</dbReference>
<comment type="caution">
    <text evidence="2">The sequence shown here is derived from an EMBL/GenBank/DDBJ whole genome shotgun (WGS) entry which is preliminary data.</text>
</comment>
<feature type="domain" description="Glycosyltransferase 2-like" evidence="1">
    <location>
        <begin position="3"/>
        <end position="131"/>
    </location>
</feature>
<dbReference type="AlphaFoldDB" id="A0A841MLR7"/>
<dbReference type="PANTHER" id="PTHR22916:SF3">
    <property type="entry name" value="UDP-GLCNAC:BETAGAL BETA-1,3-N-ACETYLGLUCOSAMINYLTRANSFERASE-LIKE PROTEIN 1"/>
    <property type="match status" value="1"/>
</dbReference>
<dbReference type="Proteomes" id="UP000588604">
    <property type="component" value="Unassembled WGS sequence"/>
</dbReference>
<gene>
    <name evidence="2" type="ORF">FHS59_003466</name>
</gene>
<accession>A0A841MLR7</accession>
<dbReference type="Gene3D" id="3.90.550.10">
    <property type="entry name" value="Spore Coat Polysaccharide Biosynthesis Protein SpsA, Chain A"/>
    <property type="match status" value="1"/>
</dbReference>
<dbReference type="InterPro" id="IPR001173">
    <property type="entry name" value="Glyco_trans_2-like"/>
</dbReference>
<dbReference type="InterPro" id="IPR029044">
    <property type="entry name" value="Nucleotide-diphossugar_trans"/>
</dbReference>
<dbReference type="SUPFAM" id="SSF53448">
    <property type="entry name" value="Nucleotide-diphospho-sugar transferases"/>
    <property type="match status" value="1"/>
</dbReference>
<evidence type="ECO:0000259" key="1">
    <source>
        <dbReference type="Pfam" id="PF00535"/>
    </source>
</evidence>
<evidence type="ECO:0000313" key="3">
    <source>
        <dbReference type="Proteomes" id="UP000588604"/>
    </source>
</evidence>
<protein>
    <submittedName>
        <fullName evidence="2">Glycosyltransferase involved in cell wall biosynthesis</fullName>
    </submittedName>
</protein>
<proteinExistence type="predicted"/>
<dbReference type="Pfam" id="PF00535">
    <property type="entry name" value="Glycos_transf_2"/>
    <property type="match status" value="1"/>
</dbReference>
<reference evidence="2 3" key="1">
    <citation type="submission" date="2020-08" db="EMBL/GenBank/DDBJ databases">
        <title>Genomic Encyclopedia of Type Strains, Phase IV (KMG-IV): sequencing the most valuable type-strain genomes for metagenomic binning, comparative biology and taxonomic classification.</title>
        <authorList>
            <person name="Goeker M."/>
        </authorList>
    </citation>
    <scope>NUCLEOTIDE SEQUENCE [LARGE SCALE GENOMIC DNA]</scope>
    <source>
        <strain evidence="2 3">DSM 102044</strain>
    </source>
</reference>
<name>A0A841MLR7_9BACT</name>
<keyword evidence="3" id="KW-1185">Reference proteome</keyword>
<dbReference type="CDD" id="cd00761">
    <property type="entry name" value="Glyco_tranf_GTA_type"/>
    <property type="match status" value="1"/>
</dbReference>
<organism evidence="2 3">
    <name type="scientific">Algoriphagus iocasae</name>
    <dbReference type="NCBI Taxonomy" id="1836499"/>
    <lineage>
        <taxon>Bacteria</taxon>
        <taxon>Pseudomonadati</taxon>
        <taxon>Bacteroidota</taxon>
        <taxon>Cytophagia</taxon>
        <taxon>Cytophagales</taxon>
        <taxon>Cyclobacteriaceae</taxon>
        <taxon>Algoriphagus</taxon>
    </lineage>
</organism>
<keyword evidence="2" id="KW-0808">Transferase</keyword>
<dbReference type="GO" id="GO:0016758">
    <property type="term" value="F:hexosyltransferase activity"/>
    <property type="evidence" value="ECO:0007669"/>
    <property type="project" value="UniProtKB-ARBA"/>
</dbReference>